<keyword evidence="1" id="KW-0472">Membrane</keyword>
<evidence type="ECO:0000313" key="3">
    <source>
        <dbReference type="Proteomes" id="UP001156601"/>
    </source>
</evidence>
<keyword evidence="3" id="KW-1185">Reference proteome</keyword>
<dbReference type="AlphaFoldDB" id="A0AA37WIZ9"/>
<proteinExistence type="predicted"/>
<feature type="transmembrane region" description="Helical" evidence="1">
    <location>
        <begin position="48"/>
        <end position="67"/>
    </location>
</feature>
<keyword evidence="1" id="KW-0812">Transmembrane</keyword>
<keyword evidence="1" id="KW-1133">Transmembrane helix</keyword>
<name>A0AA37WIZ9_9ALTE</name>
<sequence length="175" mass="19591">MRKTLKIYLNYQQGNQEILEVFNLILAIIGFFVTIIGAFLELRGSCKKLGFALVIVGAIVGFIGWTFENIETRKMQESILENQEKLGKAQALLAKEQKKTLCVAEILFSAAEQVSNVDASAYGKGNDGKARRERLVKYLVENKGYLLEEGYTNGPYSTPQNCVEMEQLVIKASKE</sequence>
<reference evidence="2" key="2">
    <citation type="submission" date="2023-01" db="EMBL/GenBank/DDBJ databases">
        <title>Draft genome sequence of Agaribacter marinus strain NBRC 110023.</title>
        <authorList>
            <person name="Sun Q."/>
            <person name="Mori K."/>
        </authorList>
    </citation>
    <scope>NUCLEOTIDE SEQUENCE</scope>
    <source>
        <strain evidence="2">NBRC 110023</strain>
    </source>
</reference>
<evidence type="ECO:0000256" key="1">
    <source>
        <dbReference type="SAM" id="Phobius"/>
    </source>
</evidence>
<reference evidence="2" key="1">
    <citation type="journal article" date="2014" name="Int. J. Syst. Evol. Microbiol.">
        <title>Complete genome sequence of Corynebacterium casei LMG S-19264T (=DSM 44701T), isolated from a smear-ripened cheese.</title>
        <authorList>
            <consortium name="US DOE Joint Genome Institute (JGI-PGF)"/>
            <person name="Walter F."/>
            <person name="Albersmeier A."/>
            <person name="Kalinowski J."/>
            <person name="Ruckert C."/>
        </authorList>
    </citation>
    <scope>NUCLEOTIDE SEQUENCE</scope>
    <source>
        <strain evidence="2">NBRC 110023</strain>
    </source>
</reference>
<comment type="caution">
    <text evidence="2">The sequence shown here is derived from an EMBL/GenBank/DDBJ whole genome shotgun (WGS) entry which is preliminary data.</text>
</comment>
<accession>A0AA37WIZ9</accession>
<dbReference type="EMBL" id="BSOT01000006">
    <property type="protein sequence ID" value="GLR71643.1"/>
    <property type="molecule type" value="Genomic_DNA"/>
</dbReference>
<gene>
    <name evidence="2" type="ORF">GCM10007852_25510</name>
</gene>
<evidence type="ECO:0000313" key="2">
    <source>
        <dbReference type="EMBL" id="GLR71643.1"/>
    </source>
</evidence>
<organism evidence="2 3">
    <name type="scientific">Agaribacter marinus</name>
    <dbReference type="NCBI Taxonomy" id="1431249"/>
    <lineage>
        <taxon>Bacteria</taxon>
        <taxon>Pseudomonadati</taxon>
        <taxon>Pseudomonadota</taxon>
        <taxon>Gammaproteobacteria</taxon>
        <taxon>Alteromonadales</taxon>
        <taxon>Alteromonadaceae</taxon>
        <taxon>Agaribacter</taxon>
    </lineage>
</organism>
<dbReference type="Proteomes" id="UP001156601">
    <property type="component" value="Unassembled WGS sequence"/>
</dbReference>
<protein>
    <submittedName>
        <fullName evidence="2">Uncharacterized protein</fullName>
    </submittedName>
</protein>
<feature type="transmembrane region" description="Helical" evidence="1">
    <location>
        <begin position="21"/>
        <end position="42"/>
    </location>
</feature>